<dbReference type="GO" id="GO:0047804">
    <property type="term" value="F:cysteine-S-conjugate beta-lyase activity"/>
    <property type="evidence" value="ECO:0007669"/>
    <property type="project" value="InterPro"/>
</dbReference>
<protein>
    <submittedName>
        <fullName evidence="8">Cystathionine beta-lyase</fullName>
    </submittedName>
</protein>
<dbReference type="InterPro" id="IPR006233">
    <property type="entry name" value="Cys_b_lyase_bac"/>
</dbReference>
<name>A0A239H4H5_9BURK</name>
<comment type="similarity">
    <text evidence="2 7">Belongs to the trans-sulfuration enzymes family.</text>
</comment>
<evidence type="ECO:0000256" key="7">
    <source>
        <dbReference type="RuleBase" id="RU362118"/>
    </source>
</evidence>
<keyword evidence="4 8" id="KW-0456">Lyase</keyword>
<dbReference type="NCBIfam" id="TIGR01324">
    <property type="entry name" value="cysta_beta_ly_B"/>
    <property type="match status" value="1"/>
</dbReference>
<dbReference type="PIRSF" id="PIRSF001434">
    <property type="entry name" value="CGS"/>
    <property type="match status" value="1"/>
</dbReference>
<proteinExistence type="inferred from homology"/>
<reference evidence="8 9" key="1">
    <citation type="submission" date="2017-06" db="EMBL/GenBank/DDBJ databases">
        <authorList>
            <person name="Kim H.J."/>
            <person name="Triplett B.A."/>
        </authorList>
    </citation>
    <scope>NUCLEOTIDE SEQUENCE [LARGE SCALE GENOMIC DNA]</scope>
    <source>
        <strain evidence="8 9">U15</strain>
    </source>
</reference>
<evidence type="ECO:0000256" key="5">
    <source>
        <dbReference type="ARBA" id="ARBA00047517"/>
    </source>
</evidence>
<dbReference type="GO" id="GO:0030170">
    <property type="term" value="F:pyridoxal phosphate binding"/>
    <property type="evidence" value="ECO:0007669"/>
    <property type="project" value="InterPro"/>
</dbReference>
<sequence length="396" mass="43457">MTQPKKSVQTALIHSDYTAPPGFAAFPTAIHHASTVLFKDVASLRSRNWQDKNAYTYGLHGTPTTFTLEARLAAIEGGNHCLLAPSGLAAIAMVDLALLRTGDDVLIPDNVYNPNREMGRWLEKDFGITARFYDPLIGAGIAELIQPNTRLIWTEAPGSVSMEVPDVPAICAVARGRREQGQDILVAIDNTWAAGLAFPAFDHGVDIVMQALTKYQSGGSDVLMGAVITRDKALIHRIEMAHMRLGMGVSADDAYLVMRGLPTMKMRFEAHDAGARKVAAWLKQRPEIATVLHPAFEDCPGHDIWKRDFTGAGGLFSVIFDERYSEAQTDAFIDSLRLFKIGYSWGGANSLCVPYRMQAMRWHWPHQGQLVRFNIGLEAPDDLIADIEQALAGLAS</sequence>
<dbReference type="InterPro" id="IPR015422">
    <property type="entry name" value="PyrdxlP-dep_Trfase_small"/>
</dbReference>
<dbReference type="FunFam" id="3.40.640.10:FF:000046">
    <property type="entry name" value="Cystathionine gamma-lyase"/>
    <property type="match status" value="1"/>
</dbReference>
<gene>
    <name evidence="8" type="ORF">SAMN06265795_10680</name>
</gene>
<dbReference type="Gene3D" id="3.40.640.10">
    <property type="entry name" value="Type I PLP-dependent aspartate aminotransferase-like (Major domain)"/>
    <property type="match status" value="1"/>
</dbReference>
<dbReference type="Gene3D" id="3.90.1150.10">
    <property type="entry name" value="Aspartate Aminotransferase, domain 1"/>
    <property type="match status" value="1"/>
</dbReference>
<dbReference type="GO" id="GO:0019450">
    <property type="term" value="P:L-cysteine catabolic process to pyruvate"/>
    <property type="evidence" value="ECO:0007669"/>
    <property type="project" value="TreeGrafter"/>
</dbReference>
<comment type="cofactor">
    <cofactor evidence="1 7">
        <name>pyridoxal 5'-phosphate</name>
        <dbReference type="ChEBI" id="CHEBI:597326"/>
    </cofactor>
</comment>
<comment type="catalytic activity">
    <reaction evidence="5">
        <text>L,L-cystathionine + H2O = L-homocysteine + pyruvate + NH4(+)</text>
        <dbReference type="Rhea" id="RHEA:13965"/>
        <dbReference type="ChEBI" id="CHEBI:15361"/>
        <dbReference type="ChEBI" id="CHEBI:15377"/>
        <dbReference type="ChEBI" id="CHEBI:28938"/>
        <dbReference type="ChEBI" id="CHEBI:58161"/>
        <dbReference type="ChEBI" id="CHEBI:58199"/>
    </reaction>
</comment>
<dbReference type="AlphaFoldDB" id="A0A239H4H5"/>
<evidence type="ECO:0000313" key="9">
    <source>
        <dbReference type="Proteomes" id="UP000198284"/>
    </source>
</evidence>
<evidence type="ECO:0000256" key="6">
    <source>
        <dbReference type="PIRSR" id="PIRSR001434-2"/>
    </source>
</evidence>
<evidence type="ECO:0000256" key="3">
    <source>
        <dbReference type="ARBA" id="ARBA00022898"/>
    </source>
</evidence>
<dbReference type="Pfam" id="PF01053">
    <property type="entry name" value="Cys_Met_Meta_PP"/>
    <property type="match status" value="1"/>
</dbReference>
<evidence type="ECO:0000256" key="2">
    <source>
        <dbReference type="ARBA" id="ARBA00009077"/>
    </source>
</evidence>
<keyword evidence="3 6" id="KW-0663">Pyridoxal phosphate</keyword>
<accession>A0A239H4H5</accession>
<dbReference type="InterPro" id="IPR015421">
    <property type="entry name" value="PyrdxlP-dep_Trfase_major"/>
</dbReference>
<feature type="modified residue" description="N6-(pyridoxal phosphate)lysine" evidence="6">
    <location>
        <position position="214"/>
    </location>
</feature>
<dbReference type="SUPFAM" id="SSF53383">
    <property type="entry name" value="PLP-dependent transferases"/>
    <property type="match status" value="1"/>
</dbReference>
<dbReference type="EMBL" id="FZOT01000006">
    <property type="protein sequence ID" value="SNS76055.1"/>
    <property type="molecule type" value="Genomic_DNA"/>
</dbReference>
<organism evidence="8 9">
    <name type="scientific">Noviherbaspirillum humi</name>
    <dbReference type="NCBI Taxonomy" id="1688639"/>
    <lineage>
        <taxon>Bacteria</taxon>
        <taxon>Pseudomonadati</taxon>
        <taxon>Pseudomonadota</taxon>
        <taxon>Betaproteobacteria</taxon>
        <taxon>Burkholderiales</taxon>
        <taxon>Oxalobacteraceae</taxon>
        <taxon>Noviherbaspirillum</taxon>
    </lineage>
</organism>
<keyword evidence="9" id="KW-1185">Reference proteome</keyword>
<dbReference type="Proteomes" id="UP000198284">
    <property type="component" value="Unassembled WGS sequence"/>
</dbReference>
<dbReference type="PANTHER" id="PTHR43500:SF1">
    <property type="entry name" value="CYSTATHIONINE BETA-LYASE-RELATED"/>
    <property type="match status" value="1"/>
</dbReference>
<evidence type="ECO:0000256" key="1">
    <source>
        <dbReference type="ARBA" id="ARBA00001933"/>
    </source>
</evidence>
<dbReference type="InterPro" id="IPR015424">
    <property type="entry name" value="PyrdxlP-dep_Trfase"/>
</dbReference>
<dbReference type="RefSeq" id="WP_089399454.1">
    <property type="nucleotide sequence ID" value="NZ_FZOT01000006.1"/>
</dbReference>
<evidence type="ECO:0000313" key="8">
    <source>
        <dbReference type="EMBL" id="SNS76055.1"/>
    </source>
</evidence>
<dbReference type="GO" id="GO:0019346">
    <property type="term" value="P:transsulfuration"/>
    <property type="evidence" value="ECO:0007669"/>
    <property type="project" value="InterPro"/>
</dbReference>
<dbReference type="InterPro" id="IPR000277">
    <property type="entry name" value="Cys/Met-Metab_PyrdxlP-dep_enz"/>
</dbReference>
<dbReference type="PANTHER" id="PTHR43500">
    <property type="entry name" value="CYSTATHIONINE BETA-LYASE-RELATED"/>
    <property type="match status" value="1"/>
</dbReference>
<dbReference type="NCBIfam" id="NF005456">
    <property type="entry name" value="PRK07050.1"/>
    <property type="match status" value="1"/>
</dbReference>
<evidence type="ECO:0000256" key="4">
    <source>
        <dbReference type="ARBA" id="ARBA00023239"/>
    </source>
</evidence>
<dbReference type="OrthoDB" id="9805807at2"/>